<dbReference type="OrthoDB" id="9445109at2759"/>
<feature type="compositionally biased region" description="Low complexity" evidence="9">
    <location>
        <begin position="230"/>
        <end position="247"/>
    </location>
</feature>
<dbReference type="FunFam" id="2.10.60.10:FF:000020">
    <property type="entry name" value="LY6/PLAUR domain containing 5"/>
    <property type="match status" value="1"/>
</dbReference>
<dbReference type="InterPro" id="IPR000472">
    <property type="entry name" value="Activin_recp"/>
</dbReference>
<comment type="subcellular location">
    <subcellularLocation>
        <location evidence="1">Cell membrane</location>
        <topology evidence="1">Lipid-anchor</topology>
        <topology evidence="1">GPI-anchor</topology>
    </subcellularLocation>
</comment>
<evidence type="ECO:0000256" key="10">
    <source>
        <dbReference type="SAM" id="SignalP"/>
    </source>
</evidence>
<dbReference type="GeneID" id="102840645"/>
<sequence length="276" mass="29283">MGDPRTILVCLFGAVLYLTESQALQCYNFEHTYLSPFDLSGKSLPTVSCSSRCFEAVSSLSTGYRSSVTMVKKGCWSGPSNGQMQANQDSMPPDYSMVRGCTTDLCNDNIMNHDSIPNLSPAPDPQLLSGTECYACLGTVPEDCTPDKSRRVQCHQHESVCFHGNGRITIANSSVPVYIRTCHRSSCTIMGTTSPWTHIHLQGSCCEGNLCNQGSVSQVFTSAADPSQETPTSATAPSQATPTSATAPSQATPVAVLFLIVPLLLGTIGGPLGLSS</sequence>
<dbReference type="InterPro" id="IPR016054">
    <property type="entry name" value="LY6_UPA_recep-like"/>
</dbReference>
<keyword evidence="4 10" id="KW-0732">Signal</keyword>
<dbReference type="CTD" id="284348"/>
<keyword evidence="3" id="KW-0336">GPI-anchor</keyword>
<keyword evidence="13" id="KW-1185">Reference proteome</keyword>
<dbReference type="InterPro" id="IPR018363">
    <property type="entry name" value="CD59_antigen_CS"/>
</dbReference>
<dbReference type="RefSeq" id="XP_006871562.1">
    <property type="nucleotide sequence ID" value="XM_006871500.1"/>
</dbReference>
<dbReference type="GO" id="GO:0098552">
    <property type="term" value="C:side of membrane"/>
    <property type="evidence" value="ECO:0007669"/>
    <property type="project" value="UniProtKB-KW"/>
</dbReference>
<dbReference type="GO" id="GO:0004675">
    <property type="term" value="F:transmembrane receptor protein serine/threonine kinase activity"/>
    <property type="evidence" value="ECO:0007669"/>
    <property type="project" value="InterPro"/>
</dbReference>
<evidence type="ECO:0000313" key="13">
    <source>
        <dbReference type="Proteomes" id="UP000504623"/>
    </source>
</evidence>
<dbReference type="GO" id="GO:0005886">
    <property type="term" value="C:plasma membrane"/>
    <property type="evidence" value="ECO:0007669"/>
    <property type="project" value="UniProtKB-SubCell"/>
</dbReference>
<dbReference type="InterPro" id="IPR045860">
    <property type="entry name" value="Snake_toxin-like_sf"/>
</dbReference>
<dbReference type="PANTHER" id="PTHR10624:SF9">
    <property type="entry name" value="LY6_PLAUR DOMAIN-CONTAINING PROTEIN 5"/>
    <property type="match status" value="1"/>
</dbReference>
<keyword evidence="7" id="KW-0449">Lipoprotein</keyword>
<evidence type="ECO:0000259" key="11">
    <source>
        <dbReference type="Pfam" id="PF00021"/>
    </source>
</evidence>
<dbReference type="PANTHER" id="PTHR10624">
    <property type="entry name" value="UROKINASE PLASMINOGEN ACTIVATOR SURFACE RECEPTOR-RELATED"/>
    <property type="match status" value="1"/>
</dbReference>
<feature type="chain" id="PRO_5039137187" description="Ly6/PLAUR domain-containing protein 5" evidence="10">
    <location>
        <begin position="24"/>
        <end position="276"/>
    </location>
</feature>
<dbReference type="Pfam" id="PF01064">
    <property type="entry name" value="Activin_recp"/>
    <property type="match status" value="1"/>
</dbReference>
<reference evidence="14" key="1">
    <citation type="submission" date="2025-08" db="UniProtKB">
        <authorList>
            <consortium name="RefSeq"/>
        </authorList>
    </citation>
    <scope>IDENTIFICATION</scope>
    <source>
        <tissue evidence="14">Spleen</tissue>
    </source>
</reference>
<keyword evidence="2" id="KW-1003">Cell membrane</keyword>
<name>A0A9B0WY52_CHRAS</name>
<evidence type="ECO:0000259" key="12">
    <source>
        <dbReference type="Pfam" id="PF01064"/>
    </source>
</evidence>
<dbReference type="SUPFAM" id="SSF57302">
    <property type="entry name" value="Snake toxin-like"/>
    <property type="match status" value="2"/>
</dbReference>
<dbReference type="Pfam" id="PF00021">
    <property type="entry name" value="UPAR_LY6"/>
    <property type="match status" value="1"/>
</dbReference>
<evidence type="ECO:0000256" key="6">
    <source>
        <dbReference type="ARBA" id="ARBA00023180"/>
    </source>
</evidence>
<keyword evidence="6" id="KW-0325">Glycoprotein</keyword>
<evidence type="ECO:0000256" key="4">
    <source>
        <dbReference type="ARBA" id="ARBA00022729"/>
    </source>
</evidence>
<evidence type="ECO:0000256" key="3">
    <source>
        <dbReference type="ARBA" id="ARBA00022622"/>
    </source>
</evidence>
<organism evidence="13 14">
    <name type="scientific">Chrysochloris asiatica</name>
    <name type="common">Cape golden mole</name>
    <dbReference type="NCBI Taxonomy" id="185453"/>
    <lineage>
        <taxon>Eukaryota</taxon>
        <taxon>Metazoa</taxon>
        <taxon>Chordata</taxon>
        <taxon>Craniata</taxon>
        <taxon>Vertebrata</taxon>
        <taxon>Euteleostomi</taxon>
        <taxon>Mammalia</taxon>
        <taxon>Eutheria</taxon>
        <taxon>Afrotheria</taxon>
        <taxon>Chrysochloridae</taxon>
        <taxon>Chrysochlorinae</taxon>
        <taxon>Chrysochloris</taxon>
    </lineage>
</organism>
<feature type="signal peptide" evidence="10">
    <location>
        <begin position="1"/>
        <end position="23"/>
    </location>
</feature>
<evidence type="ECO:0000256" key="9">
    <source>
        <dbReference type="SAM" id="MobiDB-lite"/>
    </source>
</evidence>
<dbReference type="Gene3D" id="2.10.60.10">
    <property type="entry name" value="CD59"/>
    <property type="match status" value="2"/>
</dbReference>
<evidence type="ECO:0000256" key="8">
    <source>
        <dbReference type="ARBA" id="ARBA00067857"/>
    </source>
</evidence>
<dbReference type="PROSITE" id="PS00983">
    <property type="entry name" value="LY6_UPAR"/>
    <property type="match status" value="1"/>
</dbReference>
<proteinExistence type="predicted"/>
<evidence type="ECO:0000256" key="7">
    <source>
        <dbReference type="ARBA" id="ARBA00023288"/>
    </source>
</evidence>
<protein>
    <recommendedName>
        <fullName evidence="8">Ly6/PLAUR domain-containing protein 5</fullName>
    </recommendedName>
</protein>
<accession>A0A9B0WY52</accession>
<feature type="region of interest" description="Disordered" evidence="9">
    <location>
        <begin position="222"/>
        <end position="247"/>
    </location>
</feature>
<feature type="domain" description="UPAR/Ly6" evidence="11">
    <location>
        <begin position="130"/>
        <end position="213"/>
    </location>
</feature>
<dbReference type="CDD" id="cd23565">
    <property type="entry name" value="TFP_LU_ECD_LYPD5_rpt1"/>
    <property type="match status" value="1"/>
</dbReference>
<evidence type="ECO:0000256" key="2">
    <source>
        <dbReference type="ARBA" id="ARBA00022475"/>
    </source>
</evidence>
<feature type="domain" description="Activin types I and II receptor" evidence="12">
    <location>
        <begin position="48"/>
        <end position="109"/>
    </location>
</feature>
<dbReference type="CDD" id="cd23566">
    <property type="entry name" value="TFP_LU_ECD_LYPD5_rpt2"/>
    <property type="match status" value="1"/>
</dbReference>
<evidence type="ECO:0000256" key="5">
    <source>
        <dbReference type="ARBA" id="ARBA00023136"/>
    </source>
</evidence>
<evidence type="ECO:0000313" key="14">
    <source>
        <dbReference type="RefSeq" id="XP_006871562.1"/>
    </source>
</evidence>
<evidence type="ECO:0000256" key="1">
    <source>
        <dbReference type="ARBA" id="ARBA00004609"/>
    </source>
</evidence>
<dbReference type="AlphaFoldDB" id="A0A9B0WY52"/>
<gene>
    <name evidence="14" type="primary">LYPD5</name>
</gene>
<keyword evidence="5" id="KW-0472">Membrane</keyword>
<dbReference type="Proteomes" id="UP000504623">
    <property type="component" value="Unplaced"/>
</dbReference>